<dbReference type="GO" id="GO:0002376">
    <property type="term" value="P:immune system process"/>
    <property type="evidence" value="ECO:0007669"/>
    <property type="project" value="UniProtKB-KW"/>
</dbReference>
<keyword evidence="4" id="KW-0391">Immunity</keyword>
<dbReference type="SMART" id="SM00406">
    <property type="entry name" value="IGv"/>
    <property type="match status" value="2"/>
</dbReference>
<feature type="compositionally biased region" description="Basic residues" evidence="8">
    <location>
        <begin position="354"/>
        <end position="365"/>
    </location>
</feature>
<proteinExistence type="predicted"/>
<dbReference type="InterPro" id="IPR003599">
    <property type="entry name" value="Ig_sub"/>
</dbReference>
<organism evidence="11 12">
    <name type="scientific">Oreochromis niloticus</name>
    <name type="common">Nile tilapia</name>
    <name type="synonym">Tilapia nilotica</name>
    <dbReference type="NCBI Taxonomy" id="8128"/>
    <lineage>
        <taxon>Eukaryota</taxon>
        <taxon>Metazoa</taxon>
        <taxon>Chordata</taxon>
        <taxon>Craniata</taxon>
        <taxon>Vertebrata</taxon>
        <taxon>Euteleostomi</taxon>
        <taxon>Actinopterygii</taxon>
        <taxon>Neopterygii</taxon>
        <taxon>Teleostei</taxon>
        <taxon>Neoteleostei</taxon>
        <taxon>Acanthomorphata</taxon>
        <taxon>Ovalentaria</taxon>
        <taxon>Cichlomorphae</taxon>
        <taxon>Cichliformes</taxon>
        <taxon>Cichlidae</taxon>
        <taxon>African cichlids</taxon>
        <taxon>Pseudocrenilabrinae</taxon>
        <taxon>Oreochromini</taxon>
        <taxon>Oreochromis</taxon>
    </lineage>
</organism>
<dbReference type="SMART" id="SM00409">
    <property type="entry name" value="IG"/>
    <property type="match status" value="2"/>
</dbReference>
<evidence type="ECO:0000256" key="7">
    <source>
        <dbReference type="ARBA" id="ARBA00023180"/>
    </source>
</evidence>
<gene>
    <name evidence="11" type="primary">LOC100697080</name>
</gene>
<dbReference type="InterPro" id="IPR036179">
    <property type="entry name" value="Ig-like_dom_sf"/>
</dbReference>
<keyword evidence="2" id="KW-1003">Cell membrane</keyword>
<dbReference type="HOGENOM" id="CLU_055459_0_1_1"/>
<dbReference type="InterPro" id="IPR013106">
    <property type="entry name" value="Ig_V-set"/>
</dbReference>
<keyword evidence="3" id="KW-0732">Signal</keyword>
<reference evidence="11" key="3">
    <citation type="submission" date="2025-09" db="UniProtKB">
        <authorList>
            <consortium name="Ensembl"/>
        </authorList>
    </citation>
    <scope>IDENTIFICATION</scope>
</reference>
<evidence type="ECO:0000256" key="3">
    <source>
        <dbReference type="ARBA" id="ARBA00022729"/>
    </source>
</evidence>
<accession>I3KPY2</accession>
<dbReference type="AlphaFoldDB" id="I3KPY2"/>
<keyword evidence="6" id="KW-1015">Disulfide bond</keyword>
<reference evidence="12" key="1">
    <citation type="submission" date="2012-01" db="EMBL/GenBank/DDBJ databases">
        <title>The Genome Sequence of Oreochromis niloticus (Nile Tilapia).</title>
        <authorList>
            <consortium name="Broad Institute Genome Assembly Team"/>
            <consortium name="Broad Institute Sequencing Platform"/>
            <person name="Di Palma F."/>
            <person name="Johnson J."/>
            <person name="Lander E.S."/>
            <person name="Lindblad-Toh K."/>
        </authorList>
    </citation>
    <scope>NUCLEOTIDE SEQUENCE [LARGE SCALE GENOMIC DNA]</scope>
</reference>
<dbReference type="GO" id="GO:0005886">
    <property type="term" value="C:plasma membrane"/>
    <property type="evidence" value="ECO:0007669"/>
    <property type="project" value="UniProtKB-SubCell"/>
</dbReference>
<dbReference type="OMA" id="GEMAQTN"/>
<dbReference type="InParanoid" id="I3KPY2"/>
<evidence type="ECO:0000256" key="4">
    <source>
        <dbReference type="ARBA" id="ARBA00022859"/>
    </source>
</evidence>
<dbReference type="SUPFAM" id="SSF48726">
    <property type="entry name" value="Immunoglobulin"/>
    <property type="match status" value="2"/>
</dbReference>
<dbReference type="Gene3D" id="2.60.40.10">
    <property type="entry name" value="Immunoglobulins"/>
    <property type="match status" value="2"/>
</dbReference>
<keyword evidence="7" id="KW-0325">Glycoprotein</keyword>
<dbReference type="PROSITE" id="PS50835">
    <property type="entry name" value="IG_LIKE"/>
    <property type="match status" value="2"/>
</dbReference>
<dbReference type="FunCoup" id="I3KPY2">
    <property type="interactions" value="118"/>
</dbReference>
<dbReference type="SMART" id="SM00408">
    <property type="entry name" value="IGc2"/>
    <property type="match status" value="2"/>
</dbReference>
<dbReference type="PANTHER" id="PTHR19433:SF127">
    <property type="entry name" value="NITR9"/>
    <property type="match status" value="1"/>
</dbReference>
<feature type="domain" description="Ig-like" evidence="10">
    <location>
        <begin position="71"/>
        <end position="158"/>
    </location>
</feature>
<dbReference type="GO" id="GO:0009617">
    <property type="term" value="P:response to bacterium"/>
    <property type="evidence" value="ECO:0007669"/>
    <property type="project" value="TreeGrafter"/>
</dbReference>
<dbReference type="eggNOG" id="ENOG502SVGE">
    <property type="taxonomic scope" value="Eukaryota"/>
</dbReference>
<dbReference type="InterPro" id="IPR052051">
    <property type="entry name" value="TCR_complex_component"/>
</dbReference>
<keyword evidence="9" id="KW-0812">Transmembrane</keyword>
<protein>
    <submittedName>
        <fullName evidence="11">Immunoglobulin kappa light chain-like</fullName>
    </submittedName>
</protein>
<evidence type="ECO:0000256" key="6">
    <source>
        <dbReference type="ARBA" id="ARBA00023157"/>
    </source>
</evidence>
<dbReference type="PANTHER" id="PTHR19433">
    <property type="entry name" value="T-CELL RECEPTOR ALPHA CHAIN V REGION-RELATED"/>
    <property type="match status" value="1"/>
</dbReference>
<feature type="region of interest" description="Disordered" evidence="8">
    <location>
        <begin position="354"/>
        <end position="378"/>
    </location>
</feature>
<evidence type="ECO:0000313" key="11">
    <source>
        <dbReference type="Ensembl" id="ENSONIP00000023177.2"/>
    </source>
</evidence>
<keyword evidence="12" id="KW-1185">Reference proteome</keyword>
<sequence length="378" mass="42857">MSLLLGQSDSLFSLKRGERINILFNEQNDMSAMTSAQFAFYLTCLCLGKMALTKDLKFSFSVHQERRFITVNRGDRVTLTCFYEGDVAARFYWYKLTLGQKPKLISTLYKFDTNATFSDEFKSDRRFTADAEKGKIYLKITDLDISDSATYYCASSYSFKFEFGEGTIINIRGSELDIPTLVQQSASETIQPGGSVTLNCTVHTGTCDEEHSVYWFKDSEESFPRIIYTHGGRNDQCERKPNTQTHTCGYNLPVNSLDTSHAGTYYCAVASCGHILFGNRTKLDFKDDGNAVYFFSGALAFTAFLNVLMAFLLYMAHKRNGTKCTESHSRISPPSTNAEVKQNEENLHYAALRHHKADRPRRQRNNSKAECVYSSIKQ</sequence>
<evidence type="ECO:0000256" key="5">
    <source>
        <dbReference type="ARBA" id="ARBA00023136"/>
    </source>
</evidence>
<keyword evidence="5 9" id="KW-0472">Membrane</keyword>
<keyword evidence="9" id="KW-1133">Transmembrane helix</keyword>
<dbReference type="GeneTree" id="ENSGT00950000182968"/>
<evidence type="ECO:0000259" key="10">
    <source>
        <dbReference type="PROSITE" id="PS50835"/>
    </source>
</evidence>
<comment type="subcellular location">
    <subcellularLocation>
        <location evidence="1">Cell membrane</location>
    </subcellularLocation>
</comment>
<evidence type="ECO:0000256" key="2">
    <source>
        <dbReference type="ARBA" id="ARBA00022475"/>
    </source>
</evidence>
<dbReference type="InterPro" id="IPR003598">
    <property type="entry name" value="Ig_sub2"/>
</dbReference>
<feature type="transmembrane region" description="Helical" evidence="9">
    <location>
        <begin position="291"/>
        <end position="314"/>
    </location>
</feature>
<evidence type="ECO:0000256" key="1">
    <source>
        <dbReference type="ARBA" id="ARBA00004236"/>
    </source>
</evidence>
<evidence type="ECO:0000256" key="8">
    <source>
        <dbReference type="SAM" id="MobiDB-lite"/>
    </source>
</evidence>
<evidence type="ECO:0000256" key="9">
    <source>
        <dbReference type="SAM" id="Phobius"/>
    </source>
</evidence>
<reference evidence="11" key="2">
    <citation type="submission" date="2025-08" db="UniProtKB">
        <authorList>
            <consortium name="Ensembl"/>
        </authorList>
    </citation>
    <scope>IDENTIFICATION</scope>
</reference>
<dbReference type="InterPro" id="IPR013783">
    <property type="entry name" value="Ig-like_fold"/>
</dbReference>
<evidence type="ECO:0000313" key="12">
    <source>
        <dbReference type="Proteomes" id="UP000005207"/>
    </source>
</evidence>
<dbReference type="Pfam" id="PF07686">
    <property type="entry name" value="V-set"/>
    <property type="match status" value="2"/>
</dbReference>
<dbReference type="Proteomes" id="UP000005207">
    <property type="component" value="Linkage group LG3"/>
</dbReference>
<dbReference type="InterPro" id="IPR007110">
    <property type="entry name" value="Ig-like_dom"/>
</dbReference>
<dbReference type="CDD" id="cd00099">
    <property type="entry name" value="IgV"/>
    <property type="match status" value="1"/>
</dbReference>
<name>I3KPY2_ORENI</name>
<dbReference type="Ensembl" id="ENSONIT00000023197.2">
    <property type="protein sequence ID" value="ENSONIP00000023177.2"/>
    <property type="gene ID" value="ENSONIG00000030101.1"/>
</dbReference>
<feature type="domain" description="Ig-like" evidence="10">
    <location>
        <begin position="179"/>
        <end position="284"/>
    </location>
</feature>